<dbReference type="Proteomes" id="UP000287547">
    <property type="component" value="Unassembled WGS sequence"/>
</dbReference>
<protein>
    <submittedName>
        <fullName evidence="1">Uncharacterized protein</fullName>
    </submittedName>
</protein>
<dbReference type="RefSeq" id="WP_037267576.1">
    <property type="nucleotide sequence ID" value="NZ_QHKI01000013.1"/>
</dbReference>
<evidence type="ECO:0000313" key="2">
    <source>
        <dbReference type="Proteomes" id="UP000287547"/>
    </source>
</evidence>
<comment type="caution">
    <text evidence="1">The sequence shown here is derived from an EMBL/GenBank/DDBJ whole genome shotgun (WGS) entry which is preliminary data.</text>
</comment>
<evidence type="ECO:0000313" key="1">
    <source>
        <dbReference type="EMBL" id="RSM85206.1"/>
    </source>
</evidence>
<reference evidence="1 2" key="1">
    <citation type="submission" date="2018-05" db="EMBL/GenBank/DDBJ databases">
        <title>Evolution of GPA BGCs.</title>
        <authorList>
            <person name="Waglechner N."/>
            <person name="Wright G.D."/>
        </authorList>
    </citation>
    <scope>NUCLEOTIDE SEQUENCE [LARGE SCALE GENOMIC DNA]</scope>
    <source>
        <strain evidence="1 2">A82846</strain>
    </source>
</reference>
<dbReference type="EMBL" id="QHKI01000013">
    <property type="protein sequence ID" value="RSM85206.1"/>
    <property type="molecule type" value="Genomic_DNA"/>
</dbReference>
<accession>A0A428ZAX7</accession>
<sequence>MTYLAPLIILSVLIGTLVWLRFKAARALSAETTAAPQFTERQLSTELIAGTIAPADYQRAMADIAHRTDQPVAGVETGVLTGAQGDPRAQLAMLGVALPEVSPSLLCWAFVMVQNGADAATLVHTLNLTPWQAATIAAGTRR</sequence>
<dbReference type="AlphaFoldDB" id="A0A428ZAX7"/>
<name>A0A428ZAX7_KIBAR</name>
<organism evidence="1 2">
    <name type="scientific">Kibdelosporangium aridum</name>
    <dbReference type="NCBI Taxonomy" id="2030"/>
    <lineage>
        <taxon>Bacteria</taxon>
        <taxon>Bacillati</taxon>
        <taxon>Actinomycetota</taxon>
        <taxon>Actinomycetes</taxon>
        <taxon>Pseudonocardiales</taxon>
        <taxon>Pseudonocardiaceae</taxon>
        <taxon>Kibdelosporangium</taxon>
    </lineage>
</organism>
<gene>
    <name evidence="1" type="ORF">DMH04_18070</name>
</gene>
<proteinExistence type="predicted"/>